<accession>A0A2S8FA57</accession>
<protein>
    <submittedName>
        <fullName evidence="2">Prepilin-type cleavage/methylation domain-containing protein</fullName>
    </submittedName>
</protein>
<dbReference type="SUPFAM" id="SSF54523">
    <property type="entry name" value="Pili subunits"/>
    <property type="match status" value="1"/>
</dbReference>
<proteinExistence type="predicted"/>
<dbReference type="InterPro" id="IPR027558">
    <property type="entry name" value="Pre_pil_HX9DG_C"/>
</dbReference>
<dbReference type="NCBIfam" id="TIGR02532">
    <property type="entry name" value="IV_pilin_GFxxxE"/>
    <property type="match status" value="1"/>
</dbReference>
<dbReference type="RefSeq" id="WP_105357720.1">
    <property type="nucleotide sequence ID" value="NZ_PUIB01000023.1"/>
</dbReference>
<gene>
    <name evidence="2" type="ORF">C5Y98_22750</name>
</gene>
<dbReference type="NCBIfam" id="TIGR04294">
    <property type="entry name" value="pre_pil_HX9DG"/>
    <property type="match status" value="1"/>
</dbReference>
<evidence type="ECO:0000313" key="3">
    <source>
        <dbReference type="Proteomes" id="UP000239388"/>
    </source>
</evidence>
<dbReference type="PANTHER" id="PTHR30093:SF2">
    <property type="entry name" value="TYPE II SECRETION SYSTEM PROTEIN H"/>
    <property type="match status" value="1"/>
</dbReference>
<feature type="domain" description="DUF1559" evidence="1">
    <location>
        <begin position="32"/>
        <end position="282"/>
    </location>
</feature>
<evidence type="ECO:0000259" key="1">
    <source>
        <dbReference type="Pfam" id="PF07596"/>
    </source>
</evidence>
<dbReference type="PANTHER" id="PTHR30093">
    <property type="entry name" value="GENERAL SECRETION PATHWAY PROTEIN G"/>
    <property type="match status" value="1"/>
</dbReference>
<dbReference type="EMBL" id="PUIB01000023">
    <property type="protein sequence ID" value="PQO29029.1"/>
    <property type="molecule type" value="Genomic_DNA"/>
</dbReference>
<dbReference type="Gene3D" id="3.30.700.10">
    <property type="entry name" value="Glycoprotein, Type 4 Pilin"/>
    <property type="match status" value="1"/>
</dbReference>
<dbReference type="Pfam" id="PF07596">
    <property type="entry name" value="SBP_bac_10"/>
    <property type="match status" value="1"/>
</dbReference>
<dbReference type="Pfam" id="PF07963">
    <property type="entry name" value="N_methyl"/>
    <property type="match status" value="1"/>
</dbReference>
<dbReference type="OrthoDB" id="270727at2"/>
<reference evidence="2 3" key="1">
    <citation type="submission" date="2018-02" db="EMBL/GenBank/DDBJ databases">
        <title>Comparative genomes isolates from brazilian mangrove.</title>
        <authorList>
            <person name="Araujo J.E."/>
            <person name="Taketani R.G."/>
            <person name="Silva M.C.P."/>
            <person name="Loureco M.V."/>
            <person name="Andreote F.D."/>
        </authorList>
    </citation>
    <scope>NUCLEOTIDE SEQUENCE [LARGE SCALE GENOMIC DNA]</scope>
    <source>
        <strain evidence="2 3">NAP PRIS-MGV</strain>
    </source>
</reference>
<evidence type="ECO:0000313" key="2">
    <source>
        <dbReference type="EMBL" id="PQO29029.1"/>
    </source>
</evidence>
<organism evidence="2 3">
    <name type="scientific">Blastopirellula marina</name>
    <dbReference type="NCBI Taxonomy" id="124"/>
    <lineage>
        <taxon>Bacteria</taxon>
        <taxon>Pseudomonadati</taxon>
        <taxon>Planctomycetota</taxon>
        <taxon>Planctomycetia</taxon>
        <taxon>Pirellulales</taxon>
        <taxon>Pirellulaceae</taxon>
        <taxon>Blastopirellula</taxon>
    </lineage>
</organism>
<comment type="caution">
    <text evidence="2">The sequence shown here is derived from an EMBL/GenBank/DDBJ whole genome shotgun (WGS) entry which is preliminary data.</text>
</comment>
<name>A0A2S8FA57_9BACT</name>
<dbReference type="InterPro" id="IPR012902">
    <property type="entry name" value="N_methyl_site"/>
</dbReference>
<dbReference type="InterPro" id="IPR011453">
    <property type="entry name" value="DUF1559"/>
</dbReference>
<sequence>MKRRSLGFTLVELLVVIAIIGVLIALLLPAVQQAREAARRIHCSNNLKQLGLAMHNYHDTYRQFPYAQYNDVRGNRNHPNRGTWYPTVLPFLEQTPLHDQLKPFFGSKSAPDWATLAIRSTVVSAMVCPSDPNGGKQGIQGLQGNYVVSAGSTDFSGGGKNLNGIFYVRSANDLADVTDGTSNTLMIGEVLQSPTVLTGPERDLTANYFNGYDMEIAFSSYQSPNTSAPDVAYGGGCGSIPRSPCVDDSGQTAVTYARSMHSGGVQFTLADASVRFISETINISTYRNLGARNDGVPLGSY</sequence>
<dbReference type="InterPro" id="IPR045584">
    <property type="entry name" value="Pilin-like"/>
</dbReference>
<dbReference type="Proteomes" id="UP000239388">
    <property type="component" value="Unassembled WGS sequence"/>
</dbReference>
<dbReference type="AlphaFoldDB" id="A0A2S8FA57"/>